<protein>
    <recommendedName>
        <fullName evidence="7">MHD domain-containing protein</fullName>
    </recommendedName>
</protein>
<keyword evidence="9" id="KW-1185">Reference proteome</keyword>
<name>A0A0G4EDJ1_VITBC</name>
<proteinExistence type="inferred from homology"/>
<dbReference type="PANTHER" id="PTHR16082:SF2">
    <property type="entry name" value="AP-5 COMPLEX SUBUNIT MU-1"/>
    <property type="match status" value="1"/>
</dbReference>
<dbReference type="InterPro" id="IPR028565">
    <property type="entry name" value="MHD"/>
</dbReference>
<dbReference type="InParanoid" id="A0A0G4EDJ1"/>
<dbReference type="GO" id="GO:0005770">
    <property type="term" value="C:late endosome"/>
    <property type="evidence" value="ECO:0007669"/>
    <property type="project" value="TreeGrafter"/>
</dbReference>
<comment type="similarity">
    <text evidence="1">Belongs to the adaptor complexes medium subunit family.</text>
</comment>
<evidence type="ECO:0000256" key="2">
    <source>
        <dbReference type="ARBA" id="ARBA00022448"/>
    </source>
</evidence>
<feature type="domain" description="MHD" evidence="7">
    <location>
        <begin position="232"/>
        <end position="495"/>
    </location>
</feature>
<feature type="compositionally biased region" description="Low complexity" evidence="6">
    <location>
        <begin position="496"/>
        <end position="519"/>
    </location>
</feature>
<gene>
    <name evidence="8" type="ORF">Vbra_7119</name>
</gene>
<comment type="subcellular location">
    <subcellularLocation>
        <location evidence="5">Endomembrane system</location>
        <topology evidence="5">Peripheral membrane protein</topology>
        <orientation evidence="5">Cytoplasmic side</orientation>
    </subcellularLocation>
</comment>
<keyword evidence="3" id="KW-0653">Protein transport</keyword>
<dbReference type="GO" id="GO:0030119">
    <property type="term" value="C:AP-type membrane coat adaptor complex"/>
    <property type="evidence" value="ECO:0007669"/>
    <property type="project" value="TreeGrafter"/>
</dbReference>
<feature type="region of interest" description="Disordered" evidence="6">
    <location>
        <begin position="620"/>
        <end position="666"/>
    </location>
</feature>
<evidence type="ECO:0000256" key="1">
    <source>
        <dbReference type="ARBA" id="ARBA00005324"/>
    </source>
</evidence>
<feature type="compositionally biased region" description="Low complexity" evidence="6">
    <location>
        <begin position="620"/>
        <end position="652"/>
    </location>
</feature>
<evidence type="ECO:0000313" key="9">
    <source>
        <dbReference type="Proteomes" id="UP000041254"/>
    </source>
</evidence>
<dbReference type="GO" id="GO:0016197">
    <property type="term" value="P:endosomal transport"/>
    <property type="evidence" value="ECO:0007669"/>
    <property type="project" value="TreeGrafter"/>
</dbReference>
<feature type="region of interest" description="Disordered" evidence="6">
    <location>
        <begin position="453"/>
        <end position="519"/>
    </location>
</feature>
<reference evidence="8 9" key="1">
    <citation type="submission" date="2014-11" db="EMBL/GenBank/DDBJ databases">
        <authorList>
            <person name="Zhu J."/>
            <person name="Qi W."/>
            <person name="Song R."/>
        </authorList>
    </citation>
    <scope>NUCLEOTIDE SEQUENCE [LARGE SCALE GENOMIC DNA]</scope>
</reference>
<evidence type="ECO:0000259" key="7">
    <source>
        <dbReference type="PROSITE" id="PS51072"/>
    </source>
</evidence>
<dbReference type="AlphaFoldDB" id="A0A0G4EDJ1"/>
<dbReference type="PANTHER" id="PTHR16082">
    <property type="entry name" value="AP-5 COMPLEX SUBUNIT MU-1"/>
    <property type="match status" value="1"/>
</dbReference>
<dbReference type="VEuPathDB" id="CryptoDB:Vbra_7119"/>
<dbReference type="InterPro" id="IPR036168">
    <property type="entry name" value="AP2_Mu_C_sf"/>
</dbReference>
<evidence type="ECO:0000256" key="6">
    <source>
        <dbReference type="SAM" id="MobiDB-lite"/>
    </source>
</evidence>
<dbReference type="SUPFAM" id="SSF49447">
    <property type="entry name" value="Second domain of Mu2 adaptin subunit (ap50) of ap2 adaptor"/>
    <property type="match status" value="1"/>
</dbReference>
<dbReference type="GO" id="GO:0005764">
    <property type="term" value="C:lysosome"/>
    <property type="evidence" value="ECO:0007669"/>
    <property type="project" value="TreeGrafter"/>
</dbReference>
<keyword evidence="2" id="KW-0813">Transport</keyword>
<evidence type="ECO:0000256" key="3">
    <source>
        <dbReference type="ARBA" id="ARBA00022927"/>
    </source>
</evidence>
<dbReference type="PROSITE" id="PS51072">
    <property type="entry name" value="MHD"/>
    <property type="match status" value="1"/>
</dbReference>
<dbReference type="InterPro" id="IPR039591">
    <property type="entry name" value="AP5M1"/>
</dbReference>
<organism evidence="8 9">
    <name type="scientific">Vitrella brassicaformis (strain CCMP3155)</name>
    <dbReference type="NCBI Taxonomy" id="1169540"/>
    <lineage>
        <taxon>Eukaryota</taxon>
        <taxon>Sar</taxon>
        <taxon>Alveolata</taxon>
        <taxon>Colpodellida</taxon>
        <taxon>Vitrellaceae</taxon>
        <taxon>Vitrella</taxon>
    </lineage>
</organism>
<dbReference type="OrthoDB" id="1877176at2759"/>
<accession>A0A0G4EDJ1</accession>
<dbReference type="STRING" id="1169540.A0A0G4EDJ1"/>
<dbReference type="GO" id="GO:0005829">
    <property type="term" value="C:cytosol"/>
    <property type="evidence" value="ECO:0007669"/>
    <property type="project" value="TreeGrafter"/>
</dbReference>
<feature type="compositionally biased region" description="Pro residues" evidence="6">
    <location>
        <begin position="456"/>
        <end position="470"/>
    </location>
</feature>
<evidence type="ECO:0000256" key="4">
    <source>
        <dbReference type="ARBA" id="ARBA00023136"/>
    </source>
</evidence>
<keyword evidence="4" id="KW-0472">Membrane</keyword>
<dbReference type="EMBL" id="CDMY01000189">
    <property type="protein sequence ID" value="CEL93782.1"/>
    <property type="molecule type" value="Genomic_DNA"/>
</dbReference>
<evidence type="ECO:0000313" key="8">
    <source>
        <dbReference type="EMBL" id="CEL93782.1"/>
    </source>
</evidence>
<sequence length="764" mass="80572">MCSLRGLWIFRADTDIRLLLSRRFRTVESRVRHLHGPSYVPLPNDETFHHLFYRQILQEEEDRYIPPQVPEIFKKDFSPGAFHWDDNSERFVEQVWPAGPVCCITLPSGEGTLWPVVFIFKKGVYLVAAVGLETVPDISTVEVIDLPEITAAFQVLEDICEFIPPSLSIADSAGIAHLQYCIKSALPFGSPMFTPQLLKQLHEGSPQGTDPHAALTTQQRTPAWKPFLFKGKPKLTLNIVETVNCTLYGKEEYPDECFISGTLHCCADIPGVPEVSVPLTLREPNNLPQITVHNSATLTTRSEAVSGSANILKITCTPPTGPFILSRYRYNRSSIVPLKGAYQLKELSPTELRLLLQIHFHPSIAASFTRCQVRLPLHHRGAIRNHDLKCSAGTFSLIEQNHCIVWNLAGRRGLVSRGGPVEATLLGELAFDAPPSPKARPTHAALLPKEMSLPAMRPPAPGPIQAPPPAAAGGGGAVPVAAPPSLSKPAEMPREAAAAAAATTTVPQPPSSASASATLAGATTADIPFPSPAAAVQSSPTDVAAAPSAAAPAAVSSSSGGELQQGSGGGGGGIGGKDYVAAEAGGVGGDGQMAAGRASESVAVRASTSEGYRGSTLAQTMTTTTQQQQQLGQTSATTAPATATAPPAAAAASPPPPPPTSCPAATSSGWFTRDPFLHGVNCYAEVLMEIPDVTLSGIQIDPKAVAVYPSVKLAGGVSVHSEVLTGKYLIWNRHGEVRASHSRLVYDDDTVVDAAAAAVEDDGQ</sequence>
<dbReference type="Proteomes" id="UP000041254">
    <property type="component" value="Unassembled WGS sequence"/>
</dbReference>
<evidence type="ECO:0000256" key="5">
    <source>
        <dbReference type="ARBA" id="ARBA00029433"/>
    </source>
</evidence>
<dbReference type="Pfam" id="PF00928">
    <property type="entry name" value="Adap_comp_sub"/>
    <property type="match status" value="1"/>
</dbReference>
<dbReference type="GO" id="GO:0015031">
    <property type="term" value="P:protein transport"/>
    <property type="evidence" value="ECO:0007669"/>
    <property type="project" value="UniProtKB-KW"/>
</dbReference>
<dbReference type="Gene3D" id="2.60.40.1170">
    <property type="entry name" value="Mu homology domain, subdomain B"/>
    <property type="match status" value="1"/>
</dbReference>